<protein>
    <recommendedName>
        <fullName evidence="8">Protein MEF2BNB</fullName>
    </recommendedName>
</protein>
<dbReference type="GO" id="GO:0005765">
    <property type="term" value="C:lysosomal membrane"/>
    <property type="evidence" value="ECO:0007669"/>
    <property type="project" value="UniProtKB-SubCell"/>
</dbReference>
<dbReference type="Proteomes" id="UP000694408">
    <property type="component" value="Unplaced"/>
</dbReference>
<evidence type="ECO:0000256" key="4">
    <source>
        <dbReference type="ARBA" id="ARBA00023228"/>
    </source>
</evidence>
<feature type="region of interest" description="Disordered" evidence="5">
    <location>
        <begin position="1"/>
        <end position="52"/>
    </location>
</feature>
<feature type="region of interest" description="Disordered" evidence="5">
    <location>
        <begin position="88"/>
        <end position="123"/>
    </location>
</feature>
<evidence type="ECO:0000256" key="3">
    <source>
        <dbReference type="ARBA" id="ARBA00023136"/>
    </source>
</evidence>
<dbReference type="InterPro" id="IPR019320">
    <property type="entry name" value="BORCS8"/>
</dbReference>
<reference evidence="6" key="1">
    <citation type="submission" date="2025-08" db="UniProtKB">
        <authorList>
            <consortium name="Ensembl"/>
        </authorList>
    </citation>
    <scope>IDENTIFICATION</scope>
</reference>
<evidence type="ECO:0000313" key="7">
    <source>
        <dbReference type="Proteomes" id="UP000694408"/>
    </source>
</evidence>
<dbReference type="Pfam" id="PF10167">
    <property type="entry name" value="BORCS8"/>
    <property type="match status" value="1"/>
</dbReference>
<evidence type="ECO:0000256" key="2">
    <source>
        <dbReference type="ARBA" id="ARBA00010463"/>
    </source>
</evidence>
<name>A0A8C5IMZ0_JUNHY</name>
<dbReference type="PANTHER" id="PTHR21146">
    <property type="entry name" value="MEF2B PROTEIN"/>
    <property type="match status" value="1"/>
</dbReference>
<dbReference type="PANTHER" id="PTHR21146:SF0">
    <property type="entry name" value="BLOC-1-RELATED COMPLEX SUBUNIT 8"/>
    <property type="match status" value="1"/>
</dbReference>
<dbReference type="GO" id="GO:0099078">
    <property type="term" value="C:BORC complex"/>
    <property type="evidence" value="ECO:0007669"/>
    <property type="project" value="TreeGrafter"/>
</dbReference>
<keyword evidence="7" id="KW-1185">Reference proteome</keyword>
<evidence type="ECO:0000256" key="5">
    <source>
        <dbReference type="SAM" id="MobiDB-lite"/>
    </source>
</evidence>
<accession>A0A8C5IMZ0</accession>
<comment type="subcellular location">
    <subcellularLocation>
        <location evidence="1">Lysosome membrane</location>
    </subcellularLocation>
</comment>
<evidence type="ECO:0000256" key="1">
    <source>
        <dbReference type="ARBA" id="ARBA00004656"/>
    </source>
</evidence>
<organism evidence="6 7">
    <name type="scientific">Junco hyemalis</name>
    <name type="common">Dark-eyed junco</name>
    <dbReference type="NCBI Taxonomy" id="40217"/>
    <lineage>
        <taxon>Eukaryota</taxon>
        <taxon>Metazoa</taxon>
        <taxon>Chordata</taxon>
        <taxon>Craniata</taxon>
        <taxon>Vertebrata</taxon>
        <taxon>Euteleostomi</taxon>
        <taxon>Archelosauria</taxon>
        <taxon>Archosauria</taxon>
        <taxon>Dinosauria</taxon>
        <taxon>Saurischia</taxon>
        <taxon>Theropoda</taxon>
        <taxon>Coelurosauria</taxon>
        <taxon>Aves</taxon>
        <taxon>Neognathae</taxon>
        <taxon>Neoaves</taxon>
        <taxon>Telluraves</taxon>
        <taxon>Australaves</taxon>
        <taxon>Passeriformes</taxon>
        <taxon>Passerellidae</taxon>
        <taxon>Junco</taxon>
    </lineage>
</organism>
<comment type="similarity">
    <text evidence="2">Belongs to the BORCS8 family.</text>
</comment>
<evidence type="ECO:0000313" key="6">
    <source>
        <dbReference type="Ensembl" id="ENSJHYP00000006840.1"/>
    </source>
</evidence>
<keyword evidence="4" id="KW-0458">Lysosome</keyword>
<evidence type="ECO:0008006" key="8">
    <source>
        <dbReference type="Google" id="ProtNLM"/>
    </source>
</evidence>
<dbReference type="AlphaFoldDB" id="A0A8C5IMZ0"/>
<dbReference type="Ensembl" id="ENSJHYT00000008344.1">
    <property type="protein sequence ID" value="ENSJHYP00000006840.1"/>
    <property type="gene ID" value="ENSJHYG00000005492.1"/>
</dbReference>
<proteinExistence type="inferred from homology"/>
<keyword evidence="3" id="KW-0472">Membrane</keyword>
<sequence>AVKRHEGVAAGRPGLGTPWGHRGDRGAKAATSPDPSLGSTAKPGATGASVPTVTNLTDKFTESLYVLANEPSVALFRLQEHVRRSLPELAQHKVGNPGNPNSQFRELRDEPAGAAAPGIPAPKSPRELSGLELSPVPWDPIPGIPSLIPNPFSATWNSHPRSFPCALEFPNPFPGSLPHPKPSPAPLEPLPPLAAAPGSARILPCWDIPGVQGQPQLPWESHPIPGRNSLPRSRSQLRSCLIRAVFVPLTVGHAELGGAEPGSHLHRGVRLQVLLALLEIHGIPGWETRQDPGNGDGSSWGLGFPLSEGNSCNSRLENPGRIQRMNWEELGFGISTLRGKFLEFRAGKPRG</sequence>
<reference evidence="6" key="2">
    <citation type="submission" date="2025-09" db="UniProtKB">
        <authorList>
            <consortium name="Ensembl"/>
        </authorList>
    </citation>
    <scope>IDENTIFICATION</scope>
</reference>